<dbReference type="RefSeq" id="WP_132319943.1">
    <property type="nucleotide sequence ID" value="NZ_FWZT01000011.1"/>
</dbReference>
<reference evidence="2" key="1">
    <citation type="submission" date="2017-04" db="EMBL/GenBank/DDBJ databases">
        <authorList>
            <person name="Varghese N."/>
            <person name="Submissions S."/>
        </authorList>
    </citation>
    <scope>NUCLEOTIDE SEQUENCE [LARGE SCALE GENOMIC DNA]</scope>
    <source>
        <strain evidence="2">RKEM611</strain>
    </source>
</reference>
<sequence length="251" mass="29092">MNVLDYDSIPMGYDPFDLFYWEYRMGIWHSLILLESDPAFETFILFNNRYFLKQILSYPDYCRKNNQFFLRLCADNWPILNYWFINDETTLPDIADQEIYVSKDSFELDKATLESGSEKGSRKPDFHSVLKKHSAMFHLTDSGPRKGDYVSLSFTVISQRLKNRKYIVLNVRTPLGNASYPGRLAAKVLVNGAVHHSADIAEWNESQQIVLSLVDKSRDIEIQVLIVSLKDCEPWSWGKAGTVIIERISFI</sequence>
<dbReference type="OrthoDB" id="8335492at2"/>
<proteinExistence type="predicted"/>
<gene>
    <name evidence="1" type="ORF">SAMN06296036_111176</name>
</gene>
<name>A0A1Y6C2G0_9BACT</name>
<dbReference type="EMBL" id="FWZT01000011">
    <property type="protein sequence ID" value="SMF38573.1"/>
    <property type="molecule type" value="Genomic_DNA"/>
</dbReference>
<evidence type="ECO:0000313" key="2">
    <source>
        <dbReference type="Proteomes" id="UP000192907"/>
    </source>
</evidence>
<keyword evidence="2" id="KW-1185">Reference proteome</keyword>
<dbReference type="Proteomes" id="UP000192907">
    <property type="component" value="Unassembled WGS sequence"/>
</dbReference>
<dbReference type="STRING" id="1513793.SAMN06296036_111176"/>
<protein>
    <submittedName>
        <fullName evidence="1">Uncharacterized protein</fullName>
    </submittedName>
</protein>
<organism evidence="1 2">
    <name type="scientific">Pseudobacteriovorax antillogorgiicola</name>
    <dbReference type="NCBI Taxonomy" id="1513793"/>
    <lineage>
        <taxon>Bacteria</taxon>
        <taxon>Pseudomonadati</taxon>
        <taxon>Bdellovibrionota</taxon>
        <taxon>Oligoflexia</taxon>
        <taxon>Oligoflexales</taxon>
        <taxon>Pseudobacteriovoracaceae</taxon>
        <taxon>Pseudobacteriovorax</taxon>
    </lineage>
</organism>
<dbReference type="AlphaFoldDB" id="A0A1Y6C2G0"/>
<accession>A0A1Y6C2G0</accession>
<evidence type="ECO:0000313" key="1">
    <source>
        <dbReference type="EMBL" id="SMF38573.1"/>
    </source>
</evidence>